<evidence type="ECO:0000313" key="3">
    <source>
        <dbReference type="Proteomes" id="UP000294881"/>
    </source>
</evidence>
<accession>A0A4R2GW68</accession>
<evidence type="ECO:0000313" key="2">
    <source>
        <dbReference type="EMBL" id="TCO15258.1"/>
    </source>
</evidence>
<dbReference type="AlphaFoldDB" id="A0A4R2GW68"/>
<dbReference type="Pfam" id="PF01965">
    <property type="entry name" value="DJ-1_PfpI"/>
    <property type="match status" value="1"/>
</dbReference>
<reference evidence="2 3" key="1">
    <citation type="submission" date="2019-03" db="EMBL/GenBank/DDBJ databases">
        <title>Genomic Encyclopedia of Type Strains, Phase IV (KMG-IV): sequencing the most valuable type-strain genomes for metagenomic binning, comparative biology and taxonomic classification.</title>
        <authorList>
            <person name="Goeker M."/>
        </authorList>
    </citation>
    <scope>NUCLEOTIDE SEQUENCE [LARGE SCALE GENOMIC DNA]</scope>
    <source>
        <strain evidence="2 3">DSM 22958</strain>
    </source>
</reference>
<dbReference type="OrthoDB" id="9793422at2"/>
<dbReference type="RefSeq" id="WP_132003506.1">
    <property type="nucleotide sequence ID" value="NZ_JBHUNN010000002.1"/>
</dbReference>
<dbReference type="PANTHER" id="PTHR43130">
    <property type="entry name" value="ARAC-FAMILY TRANSCRIPTIONAL REGULATOR"/>
    <property type="match status" value="1"/>
</dbReference>
<dbReference type="SUPFAM" id="SSF52317">
    <property type="entry name" value="Class I glutamine amidotransferase-like"/>
    <property type="match status" value="1"/>
</dbReference>
<proteinExistence type="predicted"/>
<dbReference type="CDD" id="cd03139">
    <property type="entry name" value="GATase1_PfpI_2"/>
    <property type="match status" value="1"/>
</dbReference>
<name>A0A4R2GW68_9HYPH</name>
<dbReference type="GO" id="GO:0006355">
    <property type="term" value="P:regulation of DNA-templated transcription"/>
    <property type="evidence" value="ECO:0007669"/>
    <property type="project" value="TreeGrafter"/>
</dbReference>
<dbReference type="InterPro" id="IPR052158">
    <property type="entry name" value="INH-QAR"/>
</dbReference>
<sequence length="210" mass="21838">MRIALLVYDGMTALDAVGPYDSLSRLPEADIVTVSPDGGPVTCGGGIVIQAAASLDNVDRADVLIVPGGMPSALRGLLGDAAVMEWLRRIDQTSRYTCSVCTGALLLASAGVLRNRAAATHWRAHDALAALGATPVADRVHVDGKYLTSGGVSAGIDMGLVLCGLLVGRELGEAIELSMHYAPQPPFGTGNPATALTPARRQLIEERLRN</sequence>
<dbReference type="InterPro" id="IPR029062">
    <property type="entry name" value="Class_I_gatase-like"/>
</dbReference>
<organism evidence="2 3">
    <name type="scientific">Camelimonas lactis</name>
    <dbReference type="NCBI Taxonomy" id="659006"/>
    <lineage>
        <taxon>Bacteria</taxon>
        <taxon>Pseudomonadati</taxon>
        <taxon>Pseudomonadota</taxon>
        <taxon>Alphaproteobacteria</taxon>
        <taxon>Hyphomicrobiales</taxon>
        <taxon>Chelatococcaceae</taxon>
        <taxon>Camelimonas</taxon>
    </lineage>
</organism>
<dbReference type="PANTHER" id="PTHR43130:SF2">
    <property type="entry name" value="DJ-1_PFPI DOMAIN-CONTAINING PROTEIN"/>
    <property type="match status" value="1"/>
</dbReference>
<comment type="caution">
    <text evidence="2">The sequence shown here is derived from an EMBL/GenBank/DDBJ whole genome shotgun (WGS) entry which is preliminary data.</text>
</comment>
<protein>
    <submittedName>
        <fullName evidence="2">DJ-1/PfpI family protein</fullName>
    </submittedName>
</protein>
<dbReference type="EMBL" id="SLWL01000002">
    <property type="protein sequence ID" value="TCO15258.1"/>
    <property type="molecule type" value="Genomic_DNA"/>
</dbReference>
<feature type="domain" description="DJ-1/PfpI" evidence="1">
    <location>
        <begin position="1"/>
        <end position="161"/>
    </location>
</feature>
<dbReference type="Gene3D" id="3.40.50.880">
    <property type="match status" value="1"/>
</dbReference>
<keyword evidence="3" id="KW-1185">Reference proteome</keyword>
<dbReference type="Proteomes" id="UP000294881">
    <property type="component" value="Unassembled WGS sequence"/>
</dbReference>
<dbReference type="InterPro" id="IPR002818">
    <property type="entry name" value="DJ-1/PfpI"/>
</dbReference>
<evidence type="ECO:0000259" key="1">
    <source>
        <dbReference type="Pfam" id="PF01965"/>
    </source>
</evidence>
<gene>
    <name evidence="2" type="ORF">EV666_102236</name>
</gene>